<accession>A0A0E9QQN3</accession>
<dbReference type="AlphaFoldDB" id="A0A0E9QQN3"/>
<reference evidence="1" key="2">
    <citation type="journal article" date="2015" name="Fish Shellfish Immunol.">
        <title>Early steps in the European eel (Anguilla anguilla)-Vibrio vulnificus interaction in the gills: Role of the RtxA13 toxin.</title>
        <authorList>
            <person name="Callol A."/>
            <person name="Pajuelo D."/>
            <person name="Ebbesson L."/>
            <person name="Teles M."/>
            <person name="MacKenzie S."/>
            <person name="Amaro C."/>
        </authorList>
    </citation>
    <scope>NUCLEOTIDE SEQUENCE</scope>
</reference>
<name>A0A0E9QQN3_ANGAN</name>
<organism evidence="1">
    <name type="scientific">Anguilla anguilla</name>
    <name type="common">European freshwater eel</name>
    <name type="synonym">Muraena anguilla</name>
    <dbReference type="NCBI Taxonomy" id="7936"/>
    <lineage>
        <taxon>Eukaryota</taxon>
        <taxon>Metazoa</taxon>
        <taxon>Chordata</taxon>
        <taxon>Craniata</taxon>
        <taxon>Vertebrata</taxon>
        <taxon>Euteleostomi</taxon>
        <taxon>Actinopterygii</taxon>
        <taxon>Neopterygii</taxon>
        <taxon>Teleostei</taxon>
        <taxon>Anguilliformes</taxon>
        <taxon>Anguillidae</taxon>
        <taxon>Anguilla</taxon>
    </lineage>
</organism>
<sequence length="40" mass="4653">MLMYRREIIKQKVPTGVKDKSVIQFRNGELGCPRLLGYIT</sequence>
<proteinExistence type="predicted"/>
<protein>
    <submittedName>
        <fullName evidence="1">Uncharacterized protein</fullName>
    </submittedName>
</protein>
<evidence type="ECO:0000313" key="1">
    <source>
        <dbReference type="EMBL" id="JAH19236.1"/>
    </source>
</evidence>
<dbReference type="EMBL" id="GBXM01089341">
    <property type="protein sequence ID" value="JAH19236.1"/>
    <property type="molecule type" value="Transcribed_RNA"/>
</dbReference>
<reference evidence="1" key="1">
    <citation type="submission" date="2014-11" db="EMBL/GenBank/DDBJ databases">
        <authorList>
            <person name="Amaro Gonzalez C."/>
        </authorList>
    </citation>
    <scope>NUCLEOTIDE SEQUENCE</scope>
</reference>